<evidence type="ECO:0000313" key="7">
    <source>
        <dbReference type="Proteomes" id="UP000003856"/>
    </source>
</evidence>
<dbReference type="InterPro" id="IPR013149">
    <property type="entry name" value="ADH-like_C"/>
</dbReference>
<dbReference type="Pfam" id="PF08240">
    <property type="entry name" value="ADH_N"/>
    <property type="match status" value="1"/>
</dbReference>
<dbReference type="InterPro" id="IPR050129">
    <property type="entry name" value="Zn_alcohol_dh"/>
</dbReference>
<dbReference type="SUPFAM" id="SSF50129">
    <property type="entry name" value="GroES-like"/>
    <property type="match status" value="1"/>
</dbReference>
<evidence type="ECO:0000256" key="2">
    <source>
        <dbReference type="ARBA" id="ARBA00022833"/>
    </source>
</evidence>
<keyword evidence="7" id="KW-1185">Reference proteome</keyword>
<comment type="similarity">
    <text evidence="4">Belongs to the zinc-containing alcohol dehydrogenase family.</text>
</comment>
<evidence type="ECO:0000256" key="4">
    <source>
        <dbReference type="RuleBase" id="RU361277"/>
    </source>
</evidence>
<dbReference type="AlphaFoldDB" id="C5T5G8"/>
<evidence type="ECO:0000313" key="6">
    <source>
        <dbReference type="EMBL" id="EER60278.1"/>
    </source>
</evidence>
<feature type="domain" description="Enoyl reductase (ER)" evidence="5">
    <location>
        <begin position="3"/>
        <end position="306"/>
    </location>
</feature>
<sequence>MCGSDLHPYRAPHDPAIAIGSRFIGGHEPAGIVVAVGPGVPTHVAKEGDRVMVHHYHGCTVCAHCRTGWPQLCRPAMRKVSSVNVHGAHAPYMTTPASTLVPLHDTLSFEAGAAIACGTGTAWGALERLQLGGDETVAVFGQGPVGLSVTMLAAARGARVVAIDLDNDRLALATSFGAHAVINARDTDPAQALRDFTGGRGVQAVVETSGSPQAAAAGLAAVAVWGKICMVGIGATLNLDLRALLDRQVTVMTSYSMSSVGQQDCADFVVERGLDVDRLFTHRWRLEQAEEAYRVFDAQASGKGVFVF</sequence>
<dbReference type="EMBL" id="ACQT01000064">
    <property type="protein sequence ID" value="EER60278.1"/>
    <property type="molecule type" value="Genomic_DNA"/>
</dbReference>
<comment type="cofactor">
    <cofactor evidence="4">
        <name>Zn(2+)</name>
        <dbReference type="ChEBI" id="CHEBI:29105"/>
    </cofactor>
</comment>
<dbReference type="Pfam" id="PF00107">
    <property type="entry name" value="ADH_zinc_N"/>
    <property type="match status" value="1"/>
</dbReference>
<gene>
    <name evidence="6" type="ORF">AcdelDRAFT_2148</name>
</gene>
<dbReference type="InterPro" id="IPR036291">
    <property type="entry name" value="NAD(P)-bd_dom_sf"/>
</dbReference>
<reference evidence="6 7" key="1">
    <citation type="submission" date="2009-05" db="EMBL/GenBank/DDBJ databases">
        <title>The draft genome of Acidovorax delafieldii 2AN.</title>
        <authorList>
            <consortium name="US DOE Joint Genome Institute (JGI-PGF)"/>
            <person name="Lucas S."/>
            <person name="Copeland A."/>
            <person name="Lapidus A."/>
            <person name="Glavina del Rio T."/>
            <person name="Tice H."/>
            <person name="Bruce D."/>
            <person name="Goodwin L."/>
            <person name="Pitluck S."/>
            <person name="Larimer F."/>
            <person name="Land M.L."/>
            <person name="Hauser L."/>
            <person name="Shelobolina E.S."/>
            <person name="Picardal F."/>
            <person name="Roden E."/>
            <person name="Emerson D."/>
        </authorList>
    </citation>
    <scope>NUCLEOTIDE SEQUENCE [LARGE SCALE GENOMIC DNA]</scope>
    <source>
        <strain evidence="6 7">2AN</strain>
    </source>
</reference>
<dbReference type="PATRIC" id="fig|573060.9.peg.2963"/>
<dbReference type="InterPro" id="IPR011032">
    <property type="entry name" value="GroES-like_sf"/>
</dbReference>
<evidence type="ECO:0000256" key="1">
    <source>
        <dbReference type="ARBA" id="ARBA00022723"/>
    </source>
</evidence>
<dbReference type="InterPro" id="IPR020843">
    <property type="entry name" value="ER"/>
</dbReference>
<evidence type="ECO:0000259" key="5">
    <source>
        <dbReference type="SMART" id="SM00829"/>
    </source>
</evidence>
<accession>C5T5G8</accession>
<dbReference type="PROSITE" id="PS00059">
    <property type="entry name" value="ADH_ZINC"/>
    <property type="match status" value="1"/>
</dbReference>
<evidence type="ECO:0000256" key="3">
    <source>
        <dbReference type="ARBA" id="ARBA00023002"/>
    </source>
</evidence>
<organism evidence="6 7">
    <name type="scientific">Acidovorax delafieldii 2AN</name>
    <dbReference type="NCBI Taxonomy" id="573060"/>
    <lineage>
        <taxon>Bacteria</taxon>
        <taxon>Pseudomonadati</taxon>
        <taxon>Pseudomonadota</taxon>
        <taxon>Betaproteobacteria</taxon>
        <taxon>Burkholderiales</taxon>
        <taxon>Comamonadaceae</taxon>
        <taxon>Acidovorax</taxon>
    </lineage>
</organism>
<dbReference type="Gene3D" id="3.90.180.10">
    <property type="entry name" value="Medium-chain alcohol dehydrogenases, catalytic domain"/>
    <property type="match status" value="1"/>
</dbReference>
<comment type="caution">
    <text evidence="6">The sequence shown here is derived from an EMBL/GenBank/DDBJ whole genome shotgun (WGS) entry which is preliminary data.</text>
</comment>
<dbReference type="GO" id="GO:0016616">
    <property type="term" value="F:oxidoreductase activity, acting on the CH-OH group of donors, NAD or NADP as acceptor"/>
    <property type="evidence" value="ECO:0007669"/>
    <property type="project" value="UniProtKB-ARBA"/>
</dbReference>
<name>C5T5G8_ACIDE</name>
<dbReference type="Gene3D" id="3.40.50.720">
    <property type="entry name" value="NAD(P)-binding Rossmann-like Domain"/>
    <property type="match status" value="1"/>
</dbReference>
<dbReference type="PANTHER" id="PTHR43401">
    <property type="entry name" value="L-THREONINE 3-DEHYDROGENASE"/>
    <property type="match status" value="1"/>
</dbReference>
<dbReference type="InterPro" id="IPR013154">
    <property type="entry name" value="ADH-like_N"/>
</dbReference>
<keyword evidence="1 4" id="KW-0479">Metal-binding</keyword>
<protein>
    <submittedName>
        <fullName evidence="6">Alcohol dehydrogenase zinc-binding domain protein</fullName>
    </submittedName>
</protein>
<keyword evidence="2 4" id="KW-0862">Zinc</keyword>
<dbReference type="Proteomes" id="UP000003856">
    <property type="component" value="Unassembled WGS sequence"/>
</dbReference>
<dbReference type="SMART" id="SM00829">
    <property type="entry name" value="PKS_ER"/>
    <property type="match status" value="1"/>
</dbReference>
<dbReference type="InterPro" id="IPR002328">
    <property type="entry name" value="ADH_Zn_CS"/>
</dbReference>
<keyword evidence="3" id="KW-0560">Oxidoreductase</keyword>
<dbReference type="GO" id="GO:0008270">
    <property type="term" value="F:zinc ion binding"/>
    <property type="evidence" value="ECO:0007669"/>
    <property type="project" value="InterPro"/>
</dbReference>
<dbReference type="SUPFAM" id="SSF51735">
    <property type="entry name" value="NAD(P)-binding Rossmann-fold domains"/>
    <property type="match status" value="1"/>
</dbReference>
<proteinExistence type="inferred from homology"/>
<dbReference type="PANTHER" id="PTHR43401:SF2">
    <property type="entry name" value="L-THREONINE 3-DEHYDROGENASE"/>
    <property type="match status" value="1"/>
</dbReference>